<dbReference type="GO" id="GO:0005524">
    <property type="term" value="F:ATP binding"/>
    <property type="evidence" value="ECO:0007669"/>
    <property type="project" value="UniProtKB-UniRule"/>
</dbReference>
<dbReference type="PROSITE" id="PS50846">
    <property type="entry name" value="HMA_2"/>
    <property type="match status" value="1"/>
</dbReference>
<evidence type="ECO:0000256" key="16">
    <source>
        <dbReference type="ARBA" id="ARBA00023065"/>
    </source>
</evidence>
<evidence type="ECO:0000256" key="20">
    <source>
        <dbReference type="ARBA" id="ARBA00056348"/>
    </source>
</evidence>
<dbReference type="SFLD" id="SFLDS00003">
    <property type="entry name" value="Haloacid_Dehalogenase"/>
    <property type="match status" value="1"/>
</dbReference>
<keyword evidence="13" id="KW-1278">Translocase</keyword>
<evidence type="ECO:0000256" key="22">
    <source>
        <dbReference type="RuleBase" id="RU362081"/>
    </source>
</evidence>
<comment type="subcellular location">
    <subcellularLocation>
        <location evidence="1">Cell membrane</location>
        <topology evidence="1">Multi-pass membrane protein</topology>
    </subcellularLocation>
</comment>
<evidence type="ECO:0000256" key="2">
    <source>
        <dbReference type="ARBA" id="ARBA00006024"/>
    </source>
</evidence>
<evidence type="ECO:0000256" key="11">
    <source>
        <dbReference type="ARBA" id="ARBA00022840"/>
    </source>
</evidence>
<feature type="transmembrane region" description="Helical" evidence="22">
    <location>
        <begin position="703"/>
        <end position="725"/>
    </location>
</feature>
<evidence type="ECO:0000256" key="17">
    <source>
        <dbReference type="ARBA" id="ARBA00023136"/>
    </source>
</evidence>
<dbReference type="Gene3D" id="3.40.50.1000">
    <property type="entry name" value="HAD superfamily/HAD-like"/>
    <property type="match status" value="1"/>
</dbReference>
<organism evidence="24 25">
    <name type="scientific">Roseofilum reptotaenium AO1-A</name>
    <dbReference type="NCBI Taxonomy" id="1925591"/>
    <lineage>
        <taxon>Bacteria</taxon>
        <taxon>Bacillati</taxon>
        <taxon>Cyanobacteriota</taxon>
        <taxon>Cyanophyceae</taxon>
        <taxon>Desertifilales</taxon>
        <taxon>Desertifilaceae</taxon>
        <taxon>Roseofilum</taxon>
    </lineage>
</organism>
<dbReference type="Gene3D" id="2.70.150.10">
    <property type="entry name" value="Calcium-transporting ATPase, cytoplasmic transduction domain A"/>
    <property type="match status" value="1"/>
</dbReference>
<feature type="transmembrane region" description="Helical" evidence="22">
    <location>
        <begin position="731"/>
        <end position="750"/>
    </location>
</feature>
<dbReference type="InterPro" id="IPR006121">
    <property type="entry name" value="HMA_dom"/>
</dbReference>
<dbReference type="InterPro" id="IPR036163">
    <property type="entry name" value="HMA_dom_sf"/>
</dbReference>
<dbReference type="Proteomes" id="UP000183940">
    <property type="component" value="Unassembled WGS sequence"/>
</dbReference>
<sequence length="759" mass="81436">MNWRAKVMQQQTLQVEGMSCAGCAQRVENLIQGISGVTNCSVNFALREASIEYSPRAVSLDRIQQIVADAGYQAHLPSEEEGEAHSDLERQQLQQKLWLGGAVSVLLVVGSFPMMTGLSIPGWPHWLHNPWLQWMVSTPVMVWCGRSFFVGAWKAFQHKSADMNSLVALGTGSAYCYSLFPTLFPGFFEAQGLSADVYYEAAVVIVTLILWGRMLEHQARSKTSSAIHALMGLQPKTARVMRNGEEQEILLTEVQVGDRLLIRPGEKIPVDGRVIQGSSTVDESMVTGESIAVEKQPGDEVIGATINQTGSFQMGATRVGKDTVLAQIIQLVKDAQSSKAPIQKLADRVTSWFVPAVLAIAAITFLTWILLTGNLTLAMVTTVSVLVIACPCALGLATPTSVMVGTGKGAQQGILIKGAESLQLAHQVQTIVLDKTGTLTEGKPTVTDYITVLGTAHGNELKLLSLAASLEKSSEHPLGKAVVDYGERQGVKKSLSDPEQFQAVPGCGVQGYISDRLIQLGTRRWMEELEINLAVKTSQGVALSEYQEQWENAGKTVIWMAVDGQVEAILAIADALKPSSEAVVKRLQRMGLDVVMLTGDNQKTAEAIASQVGITQIFAQVRPDSKADTVRQLQQNGKLVAMVGDGINDAPALAQADVGIAIGTGTDVAIAASDITLISGDLQGIITAIQLSHATLNNIRQNLFFAFIYNTASIPIAAGILYPLFGWLLNPIIAGGAMALSSVSVVTNALRLQKFEPRG</sequence>
<keyword evidence="10" id="KW-0187">Copper transport</keyword>
<proteinExistence type="inferred from homology"/>
<keyword evidence="17 22" id="KW-0472">Membrane</keyword>
<evidence type="ECO:0000256" key="6">
    <source>
        <dbReference type="ARBA" id="ARBA00022553"/>
    </source>
</evidence>
<dbReference type="SUPFAM" id="SSF55008">
    <property type="entry name" value="HMA, heavy metal-associated domain"/>
    <property type="match status" value="1"/>
</dbReference>
<keyword evidence="4" id="KW-0813">Transport</keyword>
<keyword evidence="14 22" id="KW-1133">Transmembrane helix</keyword>
<evidence type="ECO:0000256" key="19">
    <source>
        <dbReference type="ARBA" id="ARBA00049289"/>
    </source>
</evidence>
<evidence type="ECO:0000256" key="13">
    <source>
        <dbReference type="ARBA" id="ARBA00022967"/>
    </source>
</evidence>
<dbReference type="PROSITE" id="PS01047">
    <property type="entry name" value="HMA_1"/>
    <property type="match status" value="1"/>
</dbReference>
<dbReference type="STRING" id="1925591.BI308_13975"/>
<dbReference type="Pfam" id="PF00122">
    <property type="entry name" value="E1-E2_ATPase"/>
    <property type="match status" value="1"/>
</dbReference>
<keyword evidence="11 22" id="KW-0067">ATP-binding</keyword>
<feature type="transmembrane region" description="Helical" evidence="22">
    <location>
        <begin position="132"/>
        <end position="153"/>
    </location>
</feature>
<dbReference type="PANTHER" id="PTHR43520">
    <property type="entry name" value="ATP7, ISOFORM B"/>
    <property type="match status" value="1"/>
</dbReference>
<feature type="transmembrane region" description="Helical" evidence="22">
    <location>
        <begin position="377"/>
        <end position="398"/>
    </location>
</feature>
<dbReference type="InterPro" id="IPR036412">
    <property type="entry name" value="HAD-like_sf"/>
</dbReference>
<dbReference type="InterPro" id="IPR044492">
    <property type="entry name" value="P_typ_ATPase_HD_dom"/>
</dbReference>
<feature type="transmembrane region" description="Helical" evidence="22">
    <location>
        <begin position="352"/>
        <end position="371"/>
    </location>
</feature>
<accession>A0A1L9QQS2</accession>
<keyword evidence="6" id="KW-0597">Phosphoprotein</keyword>
<dbReference type="SFLD" id="SFLDF00027">
    <property type="entry name" value="p-type_atpase"/>
    <property type="match status" value="1"/>
</dbReference>
<dbReference type="EC" id="7.2.2.8" evidence="3"/>
<dbReference type="InterPro" id="IPR001757">
    <property type="entry name" value="P_typ_ATPase"/>
</dbReference>
<keyword evidence="9 22" id="KW-0547">Nucleotide-binding</keyword>
<dbReference type="SUPFAM" id="SSF81665">
    <property type="entry name" value="Calcium ATPase, transmembrane domain M"/>
    <property type="match status" value="1"/>
</dbReference>
<dbReference type="AlphaFoldDB" id="A0A1L9QQS2"/>
<keyword evidence="7 22" id="KW-0812">Transmembrane</keyword>
<evidence type="ECO:0000256" key="5">
    <source>
        <dbReference type="ARBA" id="ARBA00022475"/>
    </source>
</evidence>
<evidence type="ECO:0000256" key="12">
    <source>
        <dbReference type="ARBA" id="ARBA00022842"/>
    </source>
</evidence>
<dbReference type="GO" id="GO:0005886">
    <property type="term" value="C:plasma membrane"/>
    <property type="evidence" value="ECO:0007669"/>
    <property type="project" value="UniProtKB-SubCell"/>
</dbReference>
<dbReference type="Pfam" id="PF00403">
    <property type="entry name" value="HMA"/>
    <property type="match status" value="1"/>
</dbReference>
<keyword evidence="25" id="KW-1185">Reference proteome</keyword>
<dbReference type="InterPro" id="IPR008250">
    <property type="entry name" value="ATPase_P-typ_transduc_dom_A_sf"/>
</dbReference>
<dbReference type="InterPro" id="IPR059000">
    <property type="entry name" value="ATPase_P-type_domA"/>
</dbReference>
<reference evidence="24" key="1">
    <citation type="submission" date="2016-10" db="EMBL/GenBank/DDBJ databases">
        <title>CRISPR-Cas defence system in Roseofilum reptotaenium: evidence of a bacteriophage-cyanobacterium arms race in the coral black band disease.</title>
        <authorList>
            <person name="Buerger P."/>
            <person name="Wood-Charlson E.M."/>
            <person name="Weynberg K.D."/>
            <person name="Willis B."/>
            <person name="Van Oppen M.J."/>
        </authorList>
    </citation>
    <scope>NUCLEOTIDE SEQUENCE [LARGE SCALE GENOMIC DNA]</scope>
    <source>
        <strain evidence="24">AO1-A</strain>
    </source>
</reference>
<evidence type="ECO:0000256" key="15">
    <source>
        <dbReference type="ARBA" id="ARBA00023008"/>
    </source>
</evidence>
<protein>
    <recommendedName>
        <fullName evidence="21">Probable copper-transporting ATPase PacS</fullName>
        <ecNumber evidence="3">7.2.2.8</ecNumber>
    </recommendedName>
    <alternativeName>
        <fullName evidence="18">Cu(+)-exporting ATPase</fullName>
    </alternativeName>
</protein>
<dbReference type="Gene3D" id="3.40.1110.10">
    <property type="entry name" value="Calcium-transporting ATPase, cytoplasmic domain N"/>
    <property type="match status" value="1"/>
</dbReference>
<evidence type="ECO:0000313" key="25">
    <source>
        <dbReference type="Proteomes" id="UP000183940"/>
    </source>
</evidence>
<dbReference type="Gene3D" id="3.30.70.100">
    <property type="match status" value="1"/>
</dbReference>
<dbReference type="PANTHER" id="PTHR43520:SF8">
    <property type="entry name" value="P-TYPE CU(+) TRANSPORTER"/>
    <property type="match status" value="1"/>
</dbReference>
<dbReference type="SFLD" id="SFLDG00002">
    <property type="entry name" value="C1.7:_P-type_atpase_like"/>
    <property type="match status" value="1"/>
</dbReference>
<dbReference type="FunFam" id="2.70.150.10:FF:000020">
    <property type="entry name" value="Copper-exporting P-type ATPase A"/>
    <property type="match status" value="1"/>
</dbReference>
<dbReference type="FunFam" id="3.40.50.1000:FF:000144">
    <property type="entry name" value="copper-transporting ATPase 1 isoform X2"/>
    <property type="match status" value="1"/>
</dbReference>
<dbReference type="InterPro" id="IPR017969">
    <property type="entry name" value="Heavy-metal-associated_CS"/>
</dbReference>
<evidence type="ECO:0000256" key="18">
    <source>
        <dbReference type="ARBA" id="ARBA00033239"/>
    </source>
</evidence>
<comment type="similarity">
    <text evidence="2 22">Belongs to the cation transport ATPase (P-type) (TC 3.A.3) family. Type IB subfamily.</text>
</comment>
<comment type="function">
    <text evidence="20">May play a role in the osmotic adaptation.</text>
</comment>
<keyword evidence="8 22" id="KW-0479">Metal-binding</keyword>
<dbReference type="InterPro" id="IPR027256">
    <property type="entry name" value="P-typ_ATPase_IB"/>
</dbReference>
<dbReference type="NCBIfam" id="TIGR01511">
    <property type="entry name" value="ATPase-IB1_Cu"/>
    <property type="match status" value="1"/>
</dbReference>
<dbReference type="InterPro" id="IPR023298">
    <property type="entry name" value="ATPase_P-typ_TM_dom_sf"/>
</dbReference>
<keyword evidence="15" id="KW-0186">Copper</keyword>
<dbReference type="EMBL" id="MLAW01000023">
    <property type="protein sequence ID" value="OJJ24982.1"/>
    <property type="molecule type" value="Genomic_DNA"/>
</dbReference>
<keyword evidence="5 22" id="KW-1003">Cell membrane</keyword>
<dbReference type="SUPFAM" id="SSF56784">
    <property type="entry name" value="HAD-like"/>
    <property type="match status" value="1"/>
</dbReference>
<feature type="transmembrane region" description="Helical" evidence="22">
    <location>
        <begin position="97"/>
        <end position="120"/>
    </location>
</feature>
<dbReference type="GO" id="GO:0043682">
    <property type="term" value="F:P-type divalent copper transporter activity"/>
    <property type="evidence" value="ECO:0007669"/>
    <property type="project" value="TreeGrafter"/>
</dbReference>
<feature type="transmembrane region" description="Helical" evidence="22">
    <location>
        <begin position="165"/>
        <end position="185"/>
    </location>
</feature>
<dbReference type="InterPro" id="IPR023299">
    <property type="entry name" value="ATPase_P-typ_cyto_dom_N"/>
</dbReference>
<name>A0A1L9QQS2_9CYAN</name>
<dbReference type="GO" id="GO:0055070">
    <property type="term" value="P:copper ion homeostasis"/>
    <property type="evidence" value="ECO:0007669"/>
    <property type="project" value="TreeGrafter"/>
</dbReference>
<dbReference type="GO" id="GO:0016887">
    <property type="term" value="F:ATP hydrolysis activity"/>
    <property type="evidence" value="ECO:0007669"/>
    <property type="project" value="InterPro"/>
</dbReference>
<evidence type="ECO:0000256" key="1">
    <source>
        <dbReference type="ARBA" id="ARBA00004651"/>
    </source>
</evidence>
<dbReference type="CDD" id="cd02094">
    <property type="entry name" value="P-type_ATPase_Cu-like"/>
    <property type="match status" value="1"/>
</dbReference>
<dbReference type="InterPro" id="IPR018303">
    <property type="entry name" value="ATPase_P-typ_P_site"/>
</dbReference>
<evidence type="ECO:0000313" key="24">
    <source>
        <dbReference type="EMBL" id="OJJ24982.1"/>
    </source>
</evidence>
<dbReference type="InterPro" id="IPR023214">
    <property type="entry name" value="HAD_sf"/>
</dbReference>
<feature type="transmembrane region" description="Helical" evidence="22">
    <location>
        <begin position="197"/>
        <end position="215"/>
    </location>
</feature>
<dbReference type="Pfam" id="PF00702">
    <property type="entry name" value="Hydrolase"/>
    <property type="match status" value="1"/>
</dbReference>
<comment type="caution">
    <text evidence="24">The sequence shown here is derived from an EMBL/GenBank/DDBJ whole genome shotgun (WGS) entry which is preliminary data.</text>
</comment>
<evidence type="ECO:0000256" key="7">
    <source>
        <dbReference type="ARBA" id="ARBA00022692"/>
    </source>
</evidence>
<keyword evidence="12" id="KW-0460">Magnesium</keyword>
<keyword evidence="16" id="KW-0406">Ion transport</keyword>
<evidence type="ECO:0000259" key="23">
    <source>
        <dbReference type="PROSITE" id="PS50846"/>
    </source>
</evidence>
<dbReference type="NCBIfam" id="TIGR01494">
    <property type="entry name" value="ATPase_P-type"/>
    <property type="match status" value="2"/>
</dbReference>
<dbReference type="GO" id="GO:0005507">
    <property type="term" value="F:copper ion binding"/>
    <property type="evidence" value="ECO:0007669"/>
    <property type="project" value="TreeGrafter"/>
</dbReference>
<dbReference type="PROSITE" id="PS00154">
    <property type="entry name" value="ATPASE_E1_E2"/>
    <property type="match status" value="1"/>
</dbReference>
<evidence type="ECO:0000256" key="4">
    <source>
        <dbReference type="ARBA" id="ARBA00022448"/>
    </source>
</evidence>
<dbReference type="SUPFAM" id="SSF81653">
    <property type="entry name" value="Calcium ATPase, transduction domain A"/>
    <property type="match status" value="1"/>
</dbReference>
<dbReference type="PRINTS" id="PR00943">
    <property type="entry name" value="CUATPASE"/>
</dbReference>
<evidence type="ECO:0000256" key="3">
    <source>
        <dbReference type="ARBA" id="ARBA00012517"/>
    </source>
</evidence>
<comment type="catalytic activity">
    <reaction evidence="19">
        <text>Cu(+)(in) + ATP + H2O = Cu(+)(out) + ADP + phosphate + H(+)</text>
        <dbReference type="Rhea" id="RHEA:25792"/>
        <dbReference type="ChEBI" id="CHEBI:15377"/>
        <dbReference type="ChEBI" id="CHEBI:15378"/>
        <dbReference type="ChEBI" id="CHEBI:30616"/>
        <dbReference type="ChEBI" id="CHEBI:43474"/>
        <dbReference type="ChEBI" id="CHEBI:49552"/>
        <dbReference type="ChEBI" id="CHEBI:456216"/>
        <dbReference type="EC" id="7.2.2.8"/>
    </reaction>
</comment>
<dbReference type="CDD" id="cd00371">
    <property type="entry name" value="HMA"/>
    <property type="match status" value="1"/>
</dbReference>
<dbReference type="PRINTS" id="PR00119">
    <property type="entry name" value="CATATPASE"/>
</dbReference>
<evidence type="ECO:0000256" key="8">
    <source>
        <dbReference type="ARBA" id="ARBA00022723"/>
    </source>
</evidence>
<evidence type="ECO:0000256" key="21">
    <source>
        <dbReference type="ARBA" id="ARBA00072218"/>
    </source>
</evidence>
<evidence type="ECO:0000256" key="9">
    <source>
        <dbReference type="ARBA" id="ARBA00022741"/>
    </source>
</evidence>
<evidence type="ECO:0000256" key="10">
    <source>
        <dbReference type="ARBA" id="ARBA00022796"/>
    </source>
</evidence>
<feature type="domain" description="HMA" evidence="23">
    <location>
        <begin position="9"/>
        <end position="75"/>
    </location>
</feature>
<evidence type="ECO:0000256" key="14">
    <source>
        <dbReference type="ARBA" id="ARBA00022989"/>
    </source>
</evidence>
<dbReference type="GO" id="GO:0140581">
    <property type="term" value="F:P-type monovalent copper transporter activity"/>
    <property type="evidence" value="ECO:0007669"/>
    <property type="project" value="UniProtKB-EC"/>
</dbReference>
<dbReference type="NCBIfam" id="TIGR01525">
    <property type="entry name" value="ATPase-IB_hvy"/>
    <property type="match status" value="1"/>
</dbReference>
<dbReference type="FunFam" id="3.30.70.100:FF:000005">
    <property type="entry name" value="Copper-exporting P-type ATPase A"/>
    <property type="match status" value="1"/>
</dbReference>
<gene>
    <name evidence="24" type="ORF">BI308_13975</name>
</gene>